<evidence type="ECO:0000313" key="9">
    <source>
        <dbReference type="Proteomes" id="UP000254508"/>
    </source>
</evidence>
<dbReference type="EMBL" id="CP031357">
    <property type="protein sequence ID" value="AXK43582.1"/>
    <property type="molecule type" value="Genomic_DNA"/>
</dbReference>
<dbReference type="PANTHER" id="PTHR12835">
    <property type="entry name" value="BIOTIN PROTEIN LIGASE"/>
    <property type="match status" value="1"/>
</dbReference>
<organism evidence="8 9">
    <name type="scientific">Erythrobacter aureus</name>
    <dbReference type="NCBI Taxonomy" id="2182384"/>
    <lineage>
        <taxon>Bacteria</taxon>
        <taxon>Pseudomonadati</taxon>
        <taxon>Pseudomonadota</taxon>
        <taxon>Alphaproteobacteria</taxon>
        <taxon>Sphingomonadales</taxon>
        <taxon>Erythrobacteraceae</taxon>
        <taxon>Erythrobacter/Porphyrobacter group</taxon>
        <taxon>Erythrobacter</taxon>
    </lineage>
</organism>
<dbReference type="InterPro" id="IPR008988">
    <property type="entry name" value="Transcriptional_repressor_C"/>
</dbReference>
<comment type="catalytic activity">
    <reaction evidence="6">
        <text>biotin + L-lysyl-[protein] + ATP = N(6)-biotinyl-L-lysyl-[protein] + AMP + diphosphate + H(+)</text>
        <dbReference type="Rhea" id="RHEA:11756"/>
        <dbReference type="Rhea" id="RHEA-COMP:9752"/>
        <dbReference type="Rhea" id="RHEA-COMP:10505"/>
        <dbReference type="ChEBI" id="CHEBI:15378"/>
        <dbReference type="ChEBI" id="CHEBI:29969"/>
        <dbReference type="ChEBI" id="CHEBI:30616"/>
        <dbReference type="ChEBI" id="CHEBI:33019"/>
        <dbReference type="ChEBI" id="CHEBI:57586"/>
        <dbReference type="ChEBI" id="CHEBI:83144"/>
        <dbReference type="ChEBI" id="CHEBI:456215"/>
        <dbReference type="EC" id="6.3.4.15"/>
    </reaction>
</comment>
<dbReference type="InterPro" id="IPR003142">
    <property type="entry name" value="BPL_C"/>
</dbReference>
<dbReference type="EC" id="6.3.4.15" evidence="5"/>
<evidence type="ECO:0000256" key="3">
    <source>
        <dbReference type="ARBA" id="ARBA00022840"/>
    </source>
</evidence>
<name>A0A345YI30_9SPHN</name>
<dbReference type="SUPFAM" id="SSF55681">
    <property type="entry name" value="Class II aaRS and biotin synthetases"/>
    <property type="match status" value="1"/>
</dbReference>
<evidence type="ECO:0000256" key="6">
    <source>
        <dbReference type="ARBA" id="ARBA00047846"/>
    </source>
</evidence>
<reference evidence="9" key="1">
    <citation type="submission" date="2018-07" db="EMBL/GenBank/DDBJ databases">
        <title>Genome sequence of Erythrobacter strain YH-07, an antagonistic bacterium isolated from Yellow Sea.</title>
        <authorList>
            <person name="Tang T."/>
            <person name="Liu Q."/>
            <person name="Sun X."/>
        </authorList>
    </citation>
    <scope>NUCLEOTIDE SEQUENCE [LARGE SCALE GENOMIC DNA]</scope>
    <source>
        <strain evidence="9">YH-07</strain>
    </source>
</reference>
<dbReference type="Gene3D" id="3.30.930.10">
    <property type="entry name" value="Bira Bifunctional Protein, Domain 2"/>
    <property type="match status" value="1"/>
</dbReference>
<keyword evidence="1 8" id="KW-0436">Ligase</keyword>
<dbReference type="SUPFAM" id="SSF50037">
    <property type="entry name" value="C-terminal domain of transcriptional repressors"/>
    <property type="match status" value="1"/>
</dbReference>
<protein>
    <recommendedName>
        <fullName evidence="5">biotin--[biotin carboxyl-carrier protein] ligase</fullName>
        <ecNumber evidence="5">6.3.4.15</ecNumber>
    </recommendedName>
</protein>
<keyword evidence="2" id="KW-0547">Nucleotide-binding</keyword>
<dbReference type="PROSITE" id="PS51733">
    <property type="entry name" value="BPL_LPL_CATALYTIC"/>
    <property type="match status" value="1"/>
</dbReference>
<dbReference type="NCBIfam" id="TIGR00121">
    <property type="entry name" value="birA_ligase"/>
    <property type="match status" value="1"/>
</dbReference>
<evidence type="ECO:0000256" key="1">
    <source>
        <dbReference type="ARBA" id="ARBA00022598"/>
    </source>
</evidence>
<dbReference type="RefSeq" id="WP_115417895.1">
    <property type="nucleotide sequence ID" value="NZ_CP031357.1"/>
</dbReference>
<dbReference type="GO" id="GO:0005524">
    <property type="term" value="F:ATP binding"/>
    <property type="evidence" value="ECO:0007669"/>
    <property type="project" value="UniProtKB-KW"/>
</dbReference>
<evidence type="ECO:0000313" key="8">
    <source>
        <dbReference type="EMBL" id="AXK43582.1"/>
    </source>
</evidence>
<sequence>MIRFVTETGSTNSDLAAQLRAGETVAEGQWLVADRQLSGRGRQGRTWFDGRGNFMGSTAIHIAPRDPNPATLALVAGVAAYEAVSKVLADPSQLRLKWPNDLMLGKAKLAGILLEREGDAIIVGMGVNLAAAPELPDRKTIALSALGPVPDRDLFAHSLAREFDRELERWRTYGLDPLVRRWVAVAHPAGTSLVVQPPGEDRIEGSFAGLTADGALSLRLADGSTRAIHAGDVMLANEES</sequence>
<dbReference type="AlphaFoldDB" id="A0A345YI30"/>
<gene>
    <name evidence="8" type="ORF">DVR09_10220</name>
</gene>
<dbReference type="GO" id="GO:0004077">
    <property type="term" value="F:biotin--[biotin carboxyl-carrier protein] ligase activity"/>
    <property type="evidence" value="ECO:0007669"/>
    <property type="project" value="UniProtKB-EC"/>
</dbReference>
<evidence type="ECO:0000256" key="2">
    <source>
        <dbReference type="ARBA" id="ARBA00022741"/>
    </source>
</evidence>
<keyword evidence="4" id="KW-0092">Biotin</keyword>
<keyword evidence="9" id="KW-1185">Reference proteome</keyword>
<dbReference type="Gene3D" id="2.30.30.100">
    <property type="match status" value="1"/>
</dbReference>
<dbReference type="GO" id="GO:0005737">
    <property type="term" value="C:cytoplasm"/>
    <property type="evidence" value="ECO:0007669"/>
    <property type="project" value="TreeGrafter"/>
</dbReference>
<dbReference type="InterPro" id="IPR045864">
    <property type="entry name" value="aa-tRNA-synth_II/BPL/LPL"/>
</dbReference>
<feature type="domain" description="BPL/LPL catalytic" evidence="7">
    <location>
        <begin position="1"/>
        <end position="171"/>
    </location>
</feature>
<dbReference type="Proteomes" id="UP000254508">
    <property type="component" value="Chromosome"/>
</dbReference>
<proteinExistence type="predicted"/>
<dbReference type="InterPro" id="IPR004408">
    <property type="entry name" value="Biotin_CoA_COase_ligase"/>
</dbReference>
<accession>A0A345YI30</accession>
<dbReference type="PANTHER" id="PTHR12835:SF5">
    <property type="entry name" value="BIOTIN--PROTEIN LIGASE"/>
    <property type="match status" value="1"/>
</dbReference>
<evidence type="ECO:0000259" key="7">
    <source>
        <dbReference type="PROSITE" id="PS51733"/>
    </source>
</evidence>
<evidence type="ECO:0000256" key="4">
    <source>
        <dbReference type="ARBA" id="ARBA00023267"/>
    </source>
</evidence>
<dbReference type="OrthoDB" id="9807064at2"/>
<dbReference type="Pfam" id="PF02237">
    <property type="entry name" value="BPL_C"/>
    <property type="match status" value="1"/>
</dbReference>
<keyword evidence="3" id="KW-0067">ATP-binding</keyword>
<dbReference type="KEGG" id="err:DVR09_10220"/>
<dbReference type="InterPro" id="IPR004143">
    <property type="entry name" value="BPL_LPL_catalytic"/>
</dbReference>
<evidence type="ECO:0000256" key="5">
    <source>
        <dbReference type="ARBA" id="ARBA00024227"/>
    </source>
</evidence>
<dbReference type="Pfam" id="PF03099">
    <property type="entry name" value="BPL_LplA_LipB"/>
    <property type="match status" value="1"/>
</dbReference>
<dbReference type="CDD" id="cd16442">
    <property type="entry name" value="BPL"/>
    <property type="match status" value="1"/>
</dbReference>